<evidence type="ECO:0000256" key="2">
    <source>
        <dbReference type="ARBA" id="ARBA00022527"/>
    </source>
</evidence>
<evidence type="ECO:0000256" key="1">
    <source>
        <dbReference type="ARBA" id="ARBA00012513"/>
    </source>
</evidence>
<feature type="non-terminal residue" evidence="10">
    <location>
        <position position="82"/>
    </location>
</feature>
<evidence type="ECO:0000256" key="8">
    <source>
        <dbReference type="ARBA" id="ARBA00048679"/>
    </source>
</evidence>
<gene>
    <name evidence="10" type="ORF">B0H17DRAFT_857848</name>
</gene>
<dbReference type="InterPro" id="IPR051334">
    <property type="entry name" value="SRPK"/>
</dbReference>
<evidence type="ECO:0000256" key="4">
    <source>
        <dbReference type="ARBA" id="ARBA00022741"/>
    </source>
</evidence>
<protein>
    <recommendedName>
        <fullName evidence="1">non-specific serine/threonine protein kinase</fullName>
        <ecNumber evidence="1">2.7.11.1</ecNumber>
    </recommendedName>
</protein>
<organism evidence="10 11">
    <name type="scientific">Mycena rosella</name>
    <name type="common">Pink bonnet</name>
    <name type="synonym">Agaricus rosellus</name>
    <dbReference type="NCBI Taxonomy" id="1033263"/>
    <lineage>
        <taxon>Eukaryota</taxon>
        <taxon>Fungi</taxon>
        <taxon>Dikarya</taxon>
        <taxon>Basidiomycota</taxon>
        <taxon>Agaricomycotina</taxon>
        <taxon>Agaricomycetes</taxon>
        <taxon>Agaricomycetidae</taxon>
        <taxon>Agaricales</taxon>
        <taxon>Marasmiineae</taxon>
        <taxon>Mycenaceae</taxon>
        <taxon>Mycena</taxon>
    </lineage>
</organism>
<dbReference type="EC" id="2.7.11.1" evidence="1"/>
<dbReference type="Proteomes" id="UP001221757">
    <property type="component" value="Unassembled WGS sequence"/>
</dbReference>
<evidence type="ECO:0000256" key="7">
    <source>
        <dbReference type="ARBA" id="ARBA00047899"/>
    </source>
</evidence>
<dbReference type="GO" id="GO:0050684">
    <property type="term" value="P:regulation of mRNA processing"/>
    <property type="evidence" value="ECO:0007669"/>
    <property type="project" value="TreeGrafter"/>
</dbReference>
<keyword evidence="5" id="KW-0418">Kinase</keyword>
<dbReference type="InterPro" id="IPR000719">
    <property type="entry name" value="Prot_kinase_dom"/>
</dbReference>
<sequence length="82" mass="9010">DELGILSILRDGNPQASGKEHVSQLLNSFVHDGPQGKHICLALELLGISILDVYQSFDGSLPLILVQRVAKHVLQALQYIHE</sequence>
<keyword evidence="4" id="KW-0547">Nucleotide-binding</keyword>
<feature type="non-terminal residue" evidence="10">
    <location>
        <position position="1"/>
    </location>
</feature>
<feature type="domain" description="Protein kinase" evidence="9">
    <location>
        <begin position="1"/>
        <end position="82"/>
    </location>
</feature>
<accession>A0AAD7DA43</accession>
<comment type="catalytic activity">
    <reaction evidence="8">
        <text>L-seryl-[protein] + ATP = O-phospho-L-seryl-[protein] + ADP + H(+)</text>
        <dbReference type="Rhea" id="RHEA:17989"/>
        <dbReference type="Rhea" id="RHEA-COMP:9863"/>
        <dbReference type="Rhea" id="RHEA-COMP:11604"/>
        <dbReference type="ChEBI" id="CHEBI:15378"/>
        <dbReference type="ChEBI" id="CHEBI:29999"/>
        <dbReference type="ChEBI" id="CHEBI:30616"/>
        <dbReference type="ChEBI" id="CHEBI:83421"/>
        <dbReference type="ChEBI" id="CHEBI:456216"/>
        <dbReference type="EC" id="2.7.11.1"/>
    </reaction>
</comment>
<dbReference type="PANTHER" id="PTHR47634:SF9">
    <property type="entry name" value="PROTEIN KINASE DOMAIN-CONTAINING PROTEIN-RELATED"/>
    <property type="match status" value="1"/>
</dbReference>
<reference evidence="10" key="1">
    <citation type="submission" date="2023-03" db="EMBL/GenBank/DDBJ databases">
        <title>Massive genome expansion in bonnet fungi (Mycena s.s.) driven by repeated elements and novel gene families across ecological guilds.</title>
        <authorList>
            <consortium name="Lawrence Berkeley National Laboratory"/>
            <person name="Harder C.B."/>
            <person name="Miyauchi S."/>
            <person name="Viragh M."/>
            <person name="Kuo A."/>
            <person name="Thoen E."/>
            <person name="Andreopoulos B."/>
            <person name="Lu D."/>
            <person name="Skrede I."/>
            <person name="Drula E."/>
            <person name="Henrissat B."/>
            <person name="Morin E."/>
            <person name="Kohler A."/>
            <person name="Barry K."/>
            <person name="LaButti K."/>
            <person name="Morin E."/>
            <person name="Salamov A."/>
            <person name="Lipzen A."/>
            <person name="Mereny Z."/>
            <person name="Hegedus B."/>
            <person name="Baldrian P."/>
            <person name="Stursova M."/>
            <person name="Weitz H."/>
            <person name="Taylor A."/>
            <person name="Grigoriev I.V."/>
            <person name="Nagy L.G."/>
            <person name="Martin F."/>
            <person name="Kauserud H."/>
        </authorList>
    </citation>
    <scope>NUCLEOTIDE SEQUENCE</scope>
    <source>
        <strain evidence="10">CBHHK067</strain>
    </source>
</reference>
<dbReference type="GO" id="GO:0005524">
    <property type="term" value="F:ATP binding"/>
    <property type="evidence" value="ECO:0007669"/>
    <property type="project" value="UniProtKB-KW"/>
</dbReference>
<dbReference type="InterPro" id="IPR011009">
    <property type="entry name" value="Kinase-like_dom_sf"/>
</dbReference>
<dbReference type="PANTHER" id="PTHR47634">
    <property type="entry name" value="PROTEIN KINASE DOMAIN-CONTAINING PROTEIN-RELATED"/>
    <property type="match status" value="1"/>
</dbReference>
<name>A0AAD7DA43_MYCRO</name>
<evidence type="ECO:0000256" key="5">
    <source>
        <dbReference type="ARBA" id="ARBA00022777"/>
    </source>
</evidence>
<dbReference type="GO" id="GO:0004674">
    <property type="term" value="F:protein serine/threonine kinase activity"/>
    <property type="evidence" value="ECO:0007669"/>
    <property type="project" value="UniProtKB-KW"/>
</dbReference>
<evidence type="ECO:0000256" key="3">
    <source>
        <dbReference type="ARBA" id="ARBA00022679"/>
    </source>
</evidence>
<dbReference type="AlphaFoldDB" id="A0AAD7DA43"/>
<dbReference type="Gene3D" id="3.30.200.20">
    <property type="entry name" value="Phosphorylase Kinase, domain 1"/>
    <property type="match status" value="1"/>
</dbReference>
<proteinExistence type="predicted"/>
<dbReference type="Gene3D" id="1.10.510.10">
    <property type="entry name" value="Transferase(Phosphotransferase) domain 1"/>
    <property type="match status" value="1"/>
</dbReference>
<keyword evidence="2" id="KW-0723">Serine/threonine-protein kinase</keyword>
<keyword evidence="6" id="KW-0067">ATP-binding</keyword>
<dbReference type="PROSITE" id="PS50011">
    <property type="entry name" value="PROTEIN_KINASE_DOM"/>
    <property type="match status" value="1"/>
</dbReference>
<dbReference type="SUPFAM" id="SSF56112">
    <property type="entry name" value="Protein kinase-like (PK-like)"/>
    <property type="match status" value="1"/>
</dbReference>
<evidence type="ECO:0000313" key="11">
    <source>
        <dbReference type="Proteomes" id="UP001221757"/>
    </source>
</evidence>
<keyword evidence="3" id="KW-0808">Transferase</keyword>
<comment type="caution">
    <text evidence="10">The sequence shown here is derived from an EMBL/GenBank/DDBJ whole genome shotgun (WGS) entry which is preliminary data.</text>
</comment>
<evidence type="ECO:0000313" key="10">
    <source>
        <dbReference type="EMBL" id="KAJ7686680.1"/>
    </source>
</evidence>
<comment type="catalytic activity">
    <reaction evidence="7">
        <text>L-threonyl-[protein] + ATP = O-phospho-L-threonyl-[protein] + ADP + H(+)</text>
        <dbReference type="Rhea" id="RHEA:46608"/>
        <dbReference type="Rhea" id="RHEA-COMP:11060"/>
        <dbReference type="Rhea" id="RHEA-COMP:11605"/>
        <dbReference type="ChEBI" id="CHEBI:15378"/>
        <dbReference type="ChEBI" id="CHEBI:30013"/>
        <dbReference type="ChEBI" id="CHEBI:30616"/>
        <dbReference type="ChEBI" id="CHEBI:61977"/>
        <dbReference type="ChEBI" id="CHEBI:456216"/>
        <dbReference type="EC" id="2.7.11.1"/>
    </reaction>
</comment>
<evidence type="ECO:0000256" key="6">
    <source>
        <dbReference type="ARBA" id="ARBA00022840"/>
    </source>
</evidence>
<dbReference type="EMBL" id="JARKIE010000094">
    <property type="protein sequence ID" value="KAJ7686680.1"/>
    <property type="molecule type" value="Genomic_DNA"/>
</dbReference>
<dbReference type="GO" id="GO:0000245">
    <property type="term" value="P:spliceosomal complex assembly"/>
    <property type="evidence" value="ECO:0007669"/>
    <property type="project" value="TreeGrafter"/>
</dbReference>
<keyword evidence="11" id="KW-1185">Reference proteome</keyword>
<evidence type="ECO:0000259" key="9">
    <source>
        <dbReference type="PROSITE" id="PS50011"/>
    </source>
</evidence>